<evidence type="ECO:0008006" key="3">
    <source>
        <dbReference type="Google" id="ProtNLM"/>
    </source>
</evidence>
<protein>
    <recommendedName>
        <fullName evidence="3">Transcriptional regulator, AbiEi antitoxin, Type IV TA system</fullName>
    </recommendedName>
</protein>
<evidence type="ECO:0000313" key="1">
    <source>
        <dbReference type="EMBL" id="MBA8991711.1"/>
    </source>
</evidence>
<name>A0AAW3TA26_9MICO</name>
<sequence length="311" mass="34138">MAVPEVIPAHPSPAAARMQQRAVRAGQLIRVGHGFFVRREDWERASACEQHIARATAAHAVAPRVLVSHASAAIVHRLPWIQPAPDRVTVLDPLRNTAQRTRFTDKAAGVGRSERFVRVAGLPVTTLVDTVVDIALRYDRARALAVADAVLRRGIEPAVIDEELTARTSARASRRARRVLELASDLSESAGESVTHLVMRDVGCPAPVQQHEFCDASGFIGRADFWFPDQGVIVEFDGLVKYRDPVLRNGRSAEDVVIAEKIREDRLRALDGVRRVVRPIWRDVVPGGGLPAMLADAGLPVRRGVRTTPSW</sequence>
<accession>A0AAW3TA26</accession>
<dbReference type="EMBL" id="JACGXP010000005">
    <property type="protein sequence ID" value="MBA8991711.1"/>
    <property type="molecule type" value="Genomic_DNA"/>
</dbReference>
<comment type="caution">
    <text evidence="1">The sequence shown here is derived from an EMBL/GenBank/DDBJ whole genome shotgun (WGS) entry which is preliminary data.</text>
</comment>
<dbReference type="AlphaFoldDB" id="A0AAW3TA26"/>
<dbReference type="Proteomes" id="UP000590225">
    <property type="component" value="Unassembled WGS sequence"/>
</dbReference>
<gene>
    <name evidence="1" type="ORF">FHW23_002989</name>
</gene>
<proteinExistence type="predicted"/>
<dbReference type="RefSeq" id="WP_182516758.1">
    <property type="nucleotide sequence ID" value="NZ_JACGXP010000005.1"/>
</dbReference>
<organism evidence="1 2">
    <name type="scientific">Curtobacterium pusillum</name>
    <dbReference type="NCBI Taxonomy" id="69373"/>
    <lineage>
        <taxon>Bacteria</taxon>
        <taxon>Bacillati</taxon>
        <taxon>Actinomycetota</taxon>
        <taxon>Actinomycetes</taxon>
        <taxon>Micrococcales</taxon>
        <taxon>Microbacteriaceae</taxon>
        <taxon>Curtobacterium</taxon>
    </lineage>
</organism>
<reference evidence="1 2" key="1">
    <citation type="submission" date="2020-07" db="EMBL/GenBank/DDBJ databases">
        <title>Above-ground endophytic microbial communities from plants in different locations in the United States.</title>
        <authorList>
            <person name="Frank C."/>
        </authorList>
    </citation>
    <scope>NUCLEOTIDE SEQUENCE [LARGE SCALE GENOMIC DNA]</scope>
    <source>
        <strain evidence="1 2">WPL5_2</strain>
    </source>
</reference>
<evidence type="ECO:0000313" key="2">
    <source>
        <dbReference type="Proteomes" id="UP000590225"/>
    </source>
</evidence>